<name>Q3JKD7_BURP1</name>
<accession>Q3JKD7</accession>
<dbReference type="HOGENOM" id="CLU_385748_0_0_4"/>
<evidence type="ECO:0000313" key="2">
    <source>
        <dbReference type="EMBL" id="ABA51228.1"/>
    </source>
</evidence>
<sequence>MRATVRDNSAAFRHLPFLTKRIVTNGLADGIHAASSRCFRATNLGVPLPRNASSDMPRRSGRQAKTRLPILVVGQARGQRLDWSVIRRAAMLRHSNDRGAPAEAVSRRSRFNVETCRAGARHRRRDETAPDTEGEYEGSKACETGARNARSGSARRGDVRIERGLAAWAAARVVDFIASMRTRDGVGRMRVVLAADESLRRLARSDSRGIRNRARKHAKGAVARDTRTWTGSIDVAGIQHGRRSCAIGLRRIAWRCGLARVSAARRGCARAGVLGMERAGGGRRMRGCRSGAGARQRALAPLAARGRRRVERRATRRFRVDVSGRGARAVQQRVVRRRLGPARAPVPVHGGGDGRFERRRRARRARAANAMAEAHRRCRRRARRDDVRDEPRRDAAEDMGRAGRLAVGRACARLHDAGGHDARPRGDANDVRRDCGAEGEPCDRVMPTGSASTSASMCASTRATARTRSTSWPAAATHGPTSSATHSPIYRWRSVSRPCARARAGRRQRARVSPHGRHHRPDACVAMQSPVNPAACRGPTTLRDKRSDHVQRQCTEGAPVGARSSEAVRQRGEEAARGSRARVGGHSGVAAVGSEIVLRARRLSRRAVPVSQACRRAAAERHLSVLGRLLQPRQRIVPDLAPDVCLQARGSAAEHRARRIDAVLGRDRRIHAAAWHSVDPDAGDIRTGRHADRQSAALVRAARCAIGSPAGRRQHL</sequence>
<dbReference type="Proteomes" id="UP000002700">
    <property type="component" value="Chromosome II"/>
</dbReference>
<proteinExistence type="predicted"/>
<feature type="compositionally biased region" description="Basic and acidic residues" evidence="1">
    <location>
        <begin position="542"/>
        <end position="551"/>
    </location>
</feature>
<feature type="compositionally biased region" description="Basic residues" evidence="1">
    <location>
        <begin position="503"/>
        <end position="520"/>
    </location>
</feature>
<protein>
    <submittedName>
        <fullName evidence="2">Uncharacterized protein</fullName>
    </submittedName>
</protein>
<gene>
    <name evidence="2" type="ordered locus">BURPS1710b_A0808</name>
</gene>
<feature type="compositionally biased region" description="Low complexity" evidence="1">
    <location>
        <begin position="145"/>
        <end position="154"/>
    </location>
</feature>
<feature type="region of interest" description="Disordered" evidence="1">
    <location>
        <begin position="469"/>
        <end position="522"/>
    </location>
</feature>
<dbReference type="KEGG" id="bpm:BURPS1710b_A0808"/>
<feature type="region of interest" description="Disordered" evidence="1">
    <location>
        <begin position="116"/>
        <end position="156"/>
    </location>
</feature>
<reference evidence="2 3" key="1">
    <citation type="submission" date="2005-09" db="EMBL/GenBank/DDBJ databases">
        <authorList>
            <person name="Woods D.E."/>
            <person name="Nierman W.C."/>
        </authorList>
    </citation>
    <scope>NUCLEOTIDE SEQUENCE [LARGE SCALE GENOMIC DNA]</scope>
    <source>
        <strain evidence="2 3">1710b</strain>
    </source>
</reference>
<dbReference type="AlphaFoldDB" id="Q3JKD7"/>
<organism evidence="2 3">
    <name type="scientific">Burkholderia pseudomallei (strain 1710b)</name>
    <dbReference type="NCBI Taxonomy" id="320372"/>
    <lineage>
        <taxon>Bacteria</taxon>
        <taxon>Pseudomonadati</taxon>
        <taxon>Pseudomonadota</taxon>
        <taxon>Betaproteobacteria</taxon>
        <taxon>Burkholderiales</taxon>
        <taxon>Burkholderiaceae</taxon>
        <taxon>Burkholderia</taxon>
        <taxon>pseudomallei group</taxon>
    </lineage>
</organism>
<feature type="compositionally biased region" description="Basic and acidic residues" evidence="1">
    <location>
        <begin position="383"/>
        <end position="401"/>
    </location>
</feature>
<evidence type="ECO:0000256" key="1">
    <source>
        <dbReference type="SAM" id="MobiDB-lite"/>
    </source>
</evidence>
<feature type="region of interest" description="Disordered" evidence="1">
    <location>
        <begin position="541"/>
        <end position="567"/>
    </location>
</feature>
<dbReference type="EnsemblBacteria" id="ABA51228">
    <property type="protein sequence ID" value="ABA51228"/>
    <property type="gene ID" value="BURPS1710b_A0808"/>
</dbReference>
<feature type="region of interest" description="Disordered" evidence="1">
    <location>
        <begin position="342"/>
        <end position="401"/>
    </location>
</feature>
<dbReference type="EMBL" id="CP000125">
    <property type="protein sequence ID" value="ABA51228.1"/>
    <property type="molecule type" value="Genomic_DNA"/>
</dbReference>
<evidence type="ECO:0000313" key="3">
    <source>
        <dbReference type="Proteomes" id="UP000002700"/>
    </source>
</evidence>
<feature type="compositionally biased region" description="Basic residues" evidence="1">
    <location>
        <begin position="357"/>
        <end position="366"/>
    </location>
</feature>